<gene>
    <name evidence="2" type="ORF">DI555_18725</name>
</gene>
<evidence type="ECO:0000313" key="2">
    <source>
        <dbReference type="EMBL" id="PZQ52750.1"/>
    </source>
</evidence>
<dbReference type="PANTHER" id="PTHR43157">
    <property type="entry name" value="PHOSPHATIDYLINOSITOL-GLYCAN BIOSYNTHESIS CLASS F PROTEIN-RELATED"/>
    <property type="match status" value="1"/>
</dbReference>
<comment type="caution">
    <text evidence="2">The sequence shown here is derived from an EMBL/GenBank/DDBJ whole genome shotgun (WGS) entry which is preliminary data.</text>
</comment>
<evidence type="ECO:0000256" key="1">
    <source>
        <dbReference type="ARBA" id="ARBA00023002"/>
    </source>
</evidence>
<dbReference type="Pfam" id="PF00106">
    <property type="entry name" value="adh_short"/>
    <property type="match status" value="1"/>
</dbReference>
<dbReference type="EMBL" id="QFPX01000020">
    <property type="protein sequence ID" value="PZQ52750.1"/>
    <property type="molecule type" value="Genomic_DNA"/>
</dbReference>
<protein>
    <submittedName>
        <fullName evidence="2">Short-chain dehydrogenase</fullName>
    </submittedName>
</protein>
<evidence type="ECO:0000313" key="3">
    <source>
        <dbReference type="Proteomes" id="UP000249082"/>
    </source>
</evidence>
<dbReference type="SUPFAM" id="SSF51735">
    <property type="entry name" value="NAD(P)-binding Rossmann-fold domains"/>
    <property type="match status" value="1"/>
</dbReference>
<organism evidence="2 3">
    <name type="scientific">Novosphingobium pentaromativorans</name>
    <dbReference type="NCBI Taxonomy" id="205844"/>
    <lineage>
        <taxon>Bacteria</taxon>
        <taxon>Pseudomonadati</taxon>
        <taxon>Pseudomonadota</taxon>
        <taxon>Alphaproteobacteria</taxon>
        <taxon>Sphingomonadales</taxon>
        <taxon>Sphingomonadaceae</taxon>
        <taxon>Novosphingobium</taxon>
    </lineage>
</organism>
<name>A0A2W5QMH7_9SPHN</name>
<dbReference type="InterPro" id="IPR002347">
    <property type="entry name" value="SDR_fam"/>
</dbReference>
<dbReference type="AlphaFoldDB" id="A0A2W5QMH7"/>
<dbReference type="Gene3D" id="3.40.50.720">
    <property type="entry name" value="NAD(P)-binding Rossmann-like Domain"/>
    <property type="match status" value="1"/>
</dbReference>
<proteinExistence type="predicted"/>
<dbReference type="GO" id="GO:0016491">
    <property type="term" value="F:oxidoreductase activity"/>
    <property type="evidence" value="ECO:0007669"/>
    <property type="project" value="UniProtKB-KW"/>
</dbReference>
<sequence>MASLAGSERVAIVTGASSGIGLETARALAAQGFRVIGVGRDPGRCAAAEADLAAGVEMLRADLSLLSEVDRLAEEIAGKVGRIDVLINNAGGMAREREMTAEGFEANYAANFLGPFALTARLLPLLRKAAADAPEGSVRIVNTASDGSEMIPGIDLADLQNLGNWSPGAAYCSAKLANVLHARGLASRLAGDGIVAHAVHPGTVGSNFFSHTPDSVQAAYGDAPKLSPQQGADTVIWLATAEEPGRSSGGYWFERAPRKPNPVVEDGAFVEAFWQAAERLVGRAGS</sequence>
<dbReference type="PRINTS" id="PR00081">
    <property type="entry name" value="GDHRDH"/>
</dbReference>
<dbReference type="InterPro" id="IPR036291">
    <property type="entry name" value="NAD(P)-bd_dom_sf"/>
</dbReference>
<reference evidence="2 3" key="1">
    <citation type="submission" date="2017-08" db="EMBL/GenBank/DDBJ databases">
        <title>Infants hospitalized years apart are colonized by the same room-sourced microbial strains.</title>
        <authorList>
            <person name="Brooks B."/>
            <person name="Olm M.R."/>
            <person name="Firek B.A."/>
            <person name="Baker R."/>
            <person name="Thomas B.C."/>
            <person name="Morowitz M.J."/>
            <person name="Banfield J.F."/>
        </authorList>
    </citation>
    <scope>NUCLEOTIDE SEQUENCE [LARGE SCALE GENOMIC DNA]</scope>
    <source>
        <strain evidence="2">S2_005_002_R2_33</strain>
    </source>
</reference>
<keyword evidence="1" id="KW-0560">Oxidoreductase</keyword>
<dbReference type="Proteomes" id="UP000249082">
    <property type="component" value="Unassembled WGS sequence"/>
</dbReference>
<accession>A0A2W5QMH7</accession>
<dbReference type="PANTHER" id="PTHR43157:SF31">
    <property type="entry name" value="PHOSPHATIDYLINOSITOL-GLYCAN BIOSYNTHESIS CLASS F PROTEIN"/>
    <property type="match status" value="1"/>
</dbReference>